<keyword evidence="8" id="KW-0902">Two-component regulatory system</keyword>
<dbReference type="SMART" id="SM00387">
    <property type="entry name" value="HATPase_c"/>
    <property type="match status" value="1"/>
</dbReference>
<organism evidence="11 12">
    <name type="scientific">Streptomyces venezuelae</name>
    <dbReference type="NCBI Taxonomy" id="54571"/>
    <lineage>
        <taxon>Bacteria</taxon>
        <taxon>Bacillati</taxon>
        <taxon>Actinomycetota</taxon>
        <taxon>Actinomycetes</taxon>
        <taxon>Kitasatosporales</taxon>
        <taxon>Streptomycetaceae</taxon>
        <taxon>Streptomyces</taxon>
    </lineage>
</organism>
<evidence type="ECO:0000313" key="12">
    <source>
        <dbReference type="Proteomes" id="UP000323046"/>
    </source>
</evidence>
<accession>A0A5P2BP71</accession>
<dbReference type="Gene3D" id="3.30.565.10">
    <property type="entry name" value="Histidine kinase-like ATPase, C-terminal domain"/>
    <property type="match status" value="1"/>
</dbReference>
<gene>
    <name evidence="11" type="ORF">DEJ47_30225</name>
</gene>
<evidence type="ECO:0000256" key="6">
    <source>
        <dbReference type="ARBA" id="ARBA00022777"/>
    </source>
</evidence>
<dbReference type="InterPro" id="IPR055558">
    <property type="entry name" value="DUF7134"/>
</dbReference>
<keyword evidence="6 11" id="KW-0418">Kinase</keyword>
<keyword evidence="12" id="KW-1185">Reference proteome</keyword>
<keyword evidence="7" id="KW-0067">ATP-binding</keyword>
<evidence type="ECO:0000256" key="2">
    <source>
        <dbReference type="ARBA" id="ARBA00012438"/>
    </source>
</evidence>
<dbReference type="Proteomes" id="UP000323046">
    <property type="component" value="Chromosome"/>
</dbReference>
<keyword evidence="5" id="KW-0547">Nucleotide-binding</keyword>
<dbReference type="InterPro" id="IPR050482">
    <property type="entry name" value="Sensor_HK_TwoCompSys"/>
</dbReference>
<dbReference type="Pfam" id="PF02518">
    <property type="entry name" value="HATPase_c"/>
    <property type="match status" value="1"/>
</dbReference>
<evidence type="ECO:0000256" key="5">
    <source>
        <dbReference type="ARBA" id="ARBA00022741"/>
    </source>
</evidence>
<dbReference type="InterPro" id="IPR003594">
    <property type="entry name" value="HATPase_dom"/>
</dbReference>
<keyword evidence="4" id="KW-0808">Transferase</keyword>
<dbReference type="PANTHER" id="PTHR24421:SF10">
    <property type="entry name" value="NITRATE_NITRITE SENSOR PROTEIN NARQ"/>
    <property type="match status" value="1"/>
</dbReference>
<dbReference type="GO" id="GO:0016020">
    <property type="term" value="C:membrane"/>
    <property type="evidence" value="ECO:0007669"/>
    <property type="project" value="InterPro"/>
</dbReference>
<protein>
    <recommendedName>
        <fullName evidence="2">histidine kinase</fullName>
        <ecNumber evidence="2">2.7.13.3</ecNumber>
    </recommendedName>
</protein>
<dbReference type="Gene3D" id="1.20.5.1930">
    <property type="match status" value="1"/>
</dbReference>
<dbReference type="GO" id="GO:0005524">
    <property type="term" value="F:ATP binding"/>
    <property type="evidence" value="ECO:0007669"/>
    <property type="project" value="UniProtKB-KW"/>
</dbReference>
<evidence type="ECO:0000256" key="9">
    <source>
        <dbReference type="SAM" id="MobiDB-lite"/>
    </source>
</evidence>
<dbReference type="InterPro" id="IPR005467">
    <property type="entry name" value="His_kinase_dom"/>
</dbReference>
<sequence length="413" mass="43982">MGRDFFPPVPPAESTRPTKGDVVIAVLAVTLDVLAYLTPGEEGPGARVTVPGVLLVCVAAVPLLFRRHHPMPVLGAVLAVQLAVNTGLVVDPGEAMSNSYGAAVSVALYTVARYSERRAVALAVVAAAPVQILRYVNNDEATLGMGVTDVLVTPCLLVAIGLAVRQWKRQLDINRKLLADRAVTEERRRIARELHDIVAHHITTMYLMSGGARSTLDRDPETAREALVTLEESGRTALHEMRQLLGVLRSTETPEETPSEPQPGVNDIERLVADSVAAGLPTELHVTGRARPLPMTVGLTLYRIVQEALTNARKHAGPARATVRIGYLPDRVTVEVADDGAGGGDPGTSRTGGGYGLLGMRERIALHDGSLHVGNRAGGGFAVTAEVPLPAGTYEEHTQHEMNAIDEKDGTPR</sequence>
<evidence type="ECO:0000256" key="7">
    <source>
        <dbReference type="ARBA" id="ARBA00022840"/>
    </source>
</evidence>
<dbReference type="InterPro" id="IPR011712">
    <property type="entry name" value="Sig_transdc_His_kin_sub3_dim/P"/>
</dbReference>
<evidence type="ECO:0000256" key="3">
    <source>
        <dbReference type="ARBA" id="ARBA00022553"/>
    </source>
</evidence>
<dbReference type="Pfam" id="PF07730">
    <property type="entry name" value="HisKA_3"/>
    <property type="match status" value="1"/>
</dbReference>
<feature type="compositionally biased region" description="Basic and acidic residues" evidence="9">
    <location>
        <begin position="394"/>
        <end position="413"/>
    </location>
</feature>
<dbReference type="EMBL" id="CP029193">
    <property type="protein sequence ID" value="QES30149.1"/>
    <property type="molecule type" value="Genomic_DNA"/>
</dbReference>
<reference evidence="11 12" key="1">
    <citation type="submission" date="2018-05" db="EMBL/GenBank/DDBJ databases">
        <title>Streptomyces venezuelae.</title>
        <authorList>
            <person name="Kim W."/>
            <person name="Lee N."/>
            <person name="Cho B.-K."/>
        </authorList>
    </citation>
    <scope>NUCLEOTIDE SEQUENCE [LARGE SCALE GENOMIC DNA]</scope>
    <source>
        <strain evidence="11 12">ATCC 14583</strain>
    </source>
</reference>
<dbReference type="GO" id="GO:0046983">
    <property type="term" value="F:protein dimerization activity"/>
    <property type="evidence" value="ECO:0007669"/>
    <property type="project" value="InterPro"/>
</dbReference>
<evidence type="ECO:0000256" key="4">
    <source>
        <dbReference type="ARBA" id="ARBA00022679"/>
    </source>
</evidence>
<feature type="region of interest" description="Disordered" evidence="9">
    <location>
        <begin position="393"/>
        <end position="413"/>
    </location>
</feature>
<comment type="catalytic activity">
    <reaction evidence="1">
        <text>ATP + protein L-histidine = ADP + protein N-phospho-L-histidine.</text>
        <dbReference type="EC" id="2.7.13.3"/>
    </reaction>
</comment>
<name>A0A5P2BP71_STRVZ</name>
<dbReference type="AlphaFoldDB" id="A0A5P2BP71"/>
<dbReference type="CDD" id="cd16917">
    <property type="entry name" value="HATPase_UhpB-NarQ-NarX-like"/>
    <property type="match status" value="1"/>
</dbReference>
<evidence type="ECO:0000313" key="11">
    <source>
        <dbReference type="EMBL" id="QES30149.1"/>
    </source>
</evidence>
<evidence type="ECO:0000256" key="1">
    <source>
        <dbReference type="ARBA" id="ARBA00000085"/>
    </source>
</evidence>
<dbReference type="Pfam" id="PF23539">
    <property type="entry name" value="DUF7134"/>
    <property type="match status" value="1"/>
</dbReference>
<keyword evidence="3" id="KW-0597">Phosphoprotein</keyword>
<proteinExistence type="predicted"/>
<dbReference type="EC" id="2.7.13.3" evidence="2"/>
<dbReference type="RefSeq" id="WP_190415642.1">
    <property type="nucleotide sequence ID" value="NZ_CP029193.1"/>
</dbReference>
<dbReference type="SUPFAM" id="SSF55874">
    <property type="entry name" value="ATPase domain of HSP90 chaperone/DNA topoisomerase II/histidine kinase"/>
    <property type="match status" value="1"/>
</dbReference>
<dbReference type="InterPro" id="IPR036890">
    <property type="entry name" value="HATPase_C_sf"/>
</dbReference>
<dbReference type="GO" id="GO:0000155">
    <property type="term" value="F:phosphorelay sensor kinase activity"/>
    <property type="evidence" value="ECO:0007669"/>
    <property type="project" value="InterPro"/>
</dbReference>
<dbReference type="PROSITE" id="PS50109">
    <property type="entry name" value="HIS_KIN"/>
    <property type="match status" value="1"/>
</dbReference>
<dbReference type="PANTHER" id="PTHR24421">
    <property type="entry name" value="NITRATE/NITRITE SENSOR PROTEIN NARX-RELATED"/>
    <property type="match status" value="1"/>
</dbReference>
<evidence type="ECO:0000259" key="10">
    <source>
        <dbReference type="PROSITE" id="PS50109"/>
    </source>
</evidence>
<feature type="domain" description="Histidine kinase" evidence="10">
    <location>
        <begin position="301"/>
        <end position="391"/>
    </location>
</feature>
<evidence type="ECO:0000256" key="8">
    <source>
        <dbReference type="ARBA" id="ARBA00023012"/>
    </source>
</evidence>